<organism evidence="11">
    <name type="scientific">Trypanosoma brucei</name>
    <dbReference type="NCBI Taxonomy" id="5691"/>
    <lineage>
        <taxon>Eukaryota</taxon>
        <taxon>Discoba</taxon>
        <taxon>Euglenozoa</taxon>
        <taxon>Kinetoplastea</taxon>
        <taxon>Metakinetoplastina</taxon>
        <taxon>Trypanosomatida</taxon>
        <taxon>Trypanosomatidae</taxon>
        <taxon>Trypanosoma</taxon>
    </lineage>
</organism>
<keyword evidence="5" id="KW-0472">Membrane</keyword>
<feature type="compositionally biased region" description="Basic and acidic residues" evidence="8">
    <location>
        <begin position="427"/>
        <end position="440"/>
    </location>
</feature>
<dbReference type="EMBL" id="KX699437">
    <property type="protein sequence ID" value="APD73393.1"/>
    <property type="molecule type" value="Genomic_DNA"/>
</dbReference>
<dbReference type="InterPro" id="IPR027446">
    <property type="entry name" value="VSG_C_dom_sf"/>
</dbReference>
<dbReference type="GO" id="GO:0005886">
    <property type="term" value="C:plasma membrane"/>
    <property type="evidence" value="ECO:0007669"/>
    <property type="project" value="UniProtKB-SubCell"/>
</dbReference>
<feature type="domain" description="Trypanosome variant surface glycoprotein A-type N-terminal" evidence="10">
    <location>
        <begin position="7"/>
        <end position="363"/>
    </location>
</feature>
<dbReference type="SUPFAM" id="SSF118251">
    <property type="entry name" value="Variant surface glycoprotein MITAT 1.2, VSG 221, C-terminal domain"/>
    <property type="match status" value="1"/>
</dbReference>
<feature type="region of interest" description="Disordered" evidence="8">
    <location>
        <begin position="427"/>
        <end position="473"/>
    </location>
</feature>
<protein>
    <submittedName>
        <fullName evidence="11">Variant surface glycoprotein 1125.1135</fullName>
    </submittedName>
</protein>
<keyword evidence="3" id="KW-1003">Cell membrane</keyword>
<feature type="chain" id="PRO_5012543084" evidence="9">
    <location>
        <begin position="20"/>
        <end position="473"/>
    </location>
</feature>
<dbReference type="Gene3D" id="3.90.150.10">
    <property type="entry name" value="Variant Surface Glycoprotein, subunit A domain 1"/>
    <property type="match status" value="1"/>
</dbReference>
<evidence type="ECO:0000256" key="4">
    <source>
        <dbReference type="ARBA" id="ARBA00022622"/>
    </source>
</evidence>
<evidence type="ECO:0000313" key="11">
    <source>
        <dbReference type="EMBL" id="APD73393.1"/>
    </source>
</evidence>
<dbReference type="VEuPathDB" id="TriTrypDB:Tb927.9.17380"/>
<sequence length="473" mass="49936">MHKLAAIICVIASLRQTEGSASAFDEAPIRKLCNVANALMAFQKLFADKQTKLTRQITAGNGAAINALLAAAAARDSNKSTVFSAMAVAALDCANAATEKLEQLAEPAAKAVSNAAKAAGCITEFAEFLRQVSKGRANGFCLSAQNSATTAEHVQGLGCPAEIVDSWANADTALQSEVSDTGFKNVNTPNAKATTATDTCPILKGAADARGTFWQTTRPGEQKFFAGFVSATPHNSANSDTILIEDRTKKATKWKISAAADASDKIYNLISDLRNFKLGDFAQTADDLITQLIDTGAAKEIITNSISPKDASGKAVDVQNVAEDMITSVSEQGTQKGEKIKEKINSVSVPQVDSGKTTIKNLKDEADSRQHRYSLLLQQQSGLAALKSLEECVAAAGKKAVSSETETIDTCEAKGTGDNCKDGCKVEGEGDKAKCVKDPNYKPPQAEGTKEDGKKEKKCSDKKKKGDHTGNCK</sequence>
<dbReference type="SUPFAM" id="SSF58087">
    <property type="entry name" value="Variant surface glycoprotein (N-terminal domain)"/>
    <property type="match status" value="1"/>
</dbReference>
<evidence type="ECO:0000259" key="10">
    <source>
        <dbReference type="Pfam" id="PF00913"/>
    </source>
</evidence>
<dbReference type="Gene3D" id="1.10.470.10">
    <property type="entry name" value="Variant Surface Glycoprotein, subunit A, domain 2"/>
    <property type="match status" value="1"/>
</dbReference>
<evidence type="ECO:0000256" key="1">
    <source>
        <dbReference type="ARBA" id="ARBA00002523"/>
    </source>
</evidence>
<evidence type="ECO:0000256" key="7">
    <source>
        <dbReference type="ARBA" id="ARBA00023288"/>
    </source>
</evidence>
<dbReference type="AlphaFoldDB" id="A0A1J0R6D6"/>
<comment type="subcellular location">
    <subcellularLocation>
        <location evidence="2">Cell membrane</location>
        <topology evidence="2">Lipid-anchor</topology>
        <topology evidence="2">GPI-anchor</topology>
    </subcellularLocation>
</comment>
<keyword evidence="4" id="KW-0336">GPI-anchor</keyword>
<dbReference type="Gene3D" id="4.10.110.20">
    <property type="entry name" value="Variant surface glycoprotein MITAT 1.2, VSG 221, C-terminal domain"/>
    <property type="match status" value="1"/>
</dbReference>
<name>A0A1J0R6D6_9TRYP</name>
<evidence type="ECO:0000256" key="2">
    <source>
        <dbReference type="ARBA" id="ARBA00004609"/>
    </source>
</evidence>
<evidence type="ECO:0000256" key="5">
    <source>
        <dbReference type="ARBA" id="ARBA00023136"/>
    </source>
</evidence>
<dbReference type="Pfam" id="PF00913">
    <property type="entry name" value="Trypan_glycop"/>
    <property type="match status" value="1"/>
</dbReference>
<keyword evidence="9" id="KW-0732">Signal</keyword>
<evidence type="ECO:0000256" key="9">
    <source>
        <dbReference type="SAM" id="SignalP"/>
    </source>
</evidence>
<evidence type="ECO:0000256" key="3">
    <source>
        <dbReference type="ARBA" id="ARBA00022475"/>
    </source>
</evidence>
<comment type="function">
    <text evidence="1">VSG forms a coat on the surface of the parasite. The trypanosome evades the immune response of the host by expressing a series of antigenically distinct VSGs from an estimated 1000 VSG genes.</text>
</comment>
<accession>A0A1J0R6D6</accession>
<dbReference type="GO" id="GO:0098552">
    <property type="term" value="C:side of membrane"/>
    <property type="evidence" value="ECO:0007669"/>
    <property type="project" value="UniProtKB-KW"/>
</dbReference>
<feature type="signal peptide" evidence="9">
    <location>
        <begin position="1"/>
        <end position="19"/>
    </location>
</feature>
<proteinExistence type="predicted"/>
<dbReference type="VEuPathDB" id="TriTrypDB:Tb427_000246800"/>
<dbReference type="InterPro" id="IPR001812">
    <property type="entry name" value="Trypano_VSG_A_N_dom"/>
</dbReference>
<evidence type="ECO:0000256" key="8">
    <source>
        <dbReference type="SAM" id="MobiDB-lite"/>
    </source>
</evidence>
<dbReference type="GO" id="GO:0042783">
    <property type="term" value="P:symbiont-mediated evasion of host immune response"/>
    <property type="evidence" value="ECO:0007669"/>
    <property type="project" value="InterPro"/>
</dbReference>
<evidence type="ECO:0000256" key="6">
    <source>
        <dbReference type="ARBA" id="ARBA00023180"/>
    </source>
</evidence>
<keyword evidence="7" id="KW-0449">Lipoprotein</keyword>
<keyword evidence="6" id="KW-0325">Glycoprotein</keyword>
<reference evidence="11" key="1">
    <citation type="submission" date="2016-08" db="EMBL/GenBank/DDBJ databases">
        <title>VSG repertoire of Trypanosoma brucei EATRO 1125.</title>
        <authorList>
            <person name="Cross G.A."/>
        </authorList>
    </citation>
    <scope>NUCLEOTIDE SEQUENCE</scope>
    <source>
        <strain evidence="11">EATRO 1125</strain>
    </source>
</reference>
<feature type="compositionally biased region" description="Basic and acidic residues" evidence="8">
    <location>
        <begin position="448"/>
        <end position="459"/>
    </location>
</feature>